<dbReference type="Proteomes" id="UP001526147">
    <property type="component" value="Unassembled WGS sequence"/>
</dbReference>
<evidence type="ECO:0000313" key="2">
    <source>
        <dbReference type="EMBL" id="MCV9885929.1"/>
    </source>
</evidence>
<dbReference type="Pfam" id="PF00753">
    <property type="entry name" value="Lactamase_B"/>
    <property type="match status" value="1"/>
</dbReference>
<dbReference type="InterPro" id="IPR001279">
    <property type="entry name" value="Metallo-B-lactamas"/>
</dbReference>
<dbReference type="InterPro" id="IPR001969">
    <property type="entry name" value="Aspartic_peptidase_AS"/>
</dbReference>
<feature type="domain" description="Peptidase A2" evidence="1">
    <location>
        <begin position="31"/>
        <end position="46"/>
    </location>
</feature>
<reference evidence="2 3" key="1">
    <citation type="submission" date="2022-10" db="EMBL/GenBank/DDBJ databases">
        <title>Draft genome assembly of moderately radiation resistant bacterium Metabacillus halosaccharovorans.</title>
        <authorList>
            <person name="Pal S."/>
            <person name="Gopinathan A."/>
        </authorList>
    </citation>
    <scope>NUCLEOTIDE SEQUENCE [LARGE SCALE GENOMIC DNA]</scope>
    <source>
        <strain evidence="2 3">VITHBRA001</strain>
    </source>
</reference>
<proteinExistence type="predicted"/>
<accession>A0ABT3DFT9</accession>
<gene>
    <name evidence="2" type="ORF">OIH86_09690</name>
</gene>
<dbReference type="SUPFAM" id="SSF56281">
    <property type="entry name" value="Metallo-hydrolase/oxidoreductase"/>
    <property type="match status" value="1"/>
</dbReference>
<name>A0ABT3DFT9_9BACI</name>
<dbReference type="SMART" id="SM00849">
    <property type="entry name" value="Lactamase_B"/>
    <property type="match status" value="1"/>
</dbReference>
<evidence type="ECO:0000313" key="3">
    <source>
        <dbReference type="Proteomes" id="UP001526147"/>
    </source>
</evidence>
<dbReference type="CDD" id="cd06262">
    <property type="entry name" value="metallo-hydrolase-like_MBL-fold"/>
    <property type="match status" value="1"/>
</dbReference>
<keyword evidence="3" id="KW-1185">Reference proteome</keyword>
<dbReference type="InterPro" id="IPR001995">
    <property type="entry name" value="Peptidase_A2_cat"/>
</dbReference>
<dbReference type="PANTHER" id="PTHR42951:SF18">
    <property type="entry name" value="METALLO-HYDROLASE MJ0296-RELATED"/>
    <property type="match status" value="1"/>
</dbReference>
<dbReference type="RefSeq" id="WP_264142625.1">
    <property type="nucleotide sequence ID" value="NZ_JAOYEY010000035.1"/>
</dbReference>
<dbReference type="PROSITE" id="PS00141">
    <property type="entry name" value="ASP_PROTEASE"/>
    <property type="match status" value="1"/>
</dbReference>
<dbReference type="EMBL" id="JAOYEY010000035">
    <property type="protein sequence ID" value="MCV9885929.1"/>
    <property type="molecule type" value="Genomic_DNA"/>
</dbReference>
<dbReference type="InterPro" id="IPR036866">
    <property type="entry name" value="RibonucZ/Hydroxyglut_hydro"/>
</dbReference>
<organism evidence="2 3">
    <name type="scientific">Metabacillus halosaccharovorans</name>
    <dbReference type="NCBI Taxonomy" id="930124"/>
    <lineage>
        <taxon>Bacteria</taxon>
        <taxon>Bacillati</taxon>
        <taxon>Bacillota</taxon>
        <taxon>Bacilli</taxon>
        <taxon>Bacillales</taxon>
        <taxon>Bacillaceae</taxon>
        <taxon>Metabacillus</taxon>
    </lineage>
</organism>
<dbReference type="PROSITE" id="PS50175">
    <property type="entry name" value="ASP_PROT_RETROV"/>
    <property type="match status" value="1"/>
</dbReference>
<dbReference type="PANTHER" id="PTHR42951">
    <property type="entry name" value="METALLO-BETA-LACTAMASE DOMAIN-CONTAINING"/>
    <property type="match status" value="1"/>
</dbReference>
<dbReference type="InterPro" id="IPR050855">
    <property type="entry name" value="NDM-1-like"/>
</dbReference>
<comment type="caution">
    <text evidence="2">The sequence shown here is derived from an EMBL/GenBank/DDBJ whole genome shotgun (WGS) entry which is preliminary data.</text>
</comment>
<sequence>MQQIGPVKIIEGPNKSKVPYSRSLYIDGSSEKVLIDTGADPSLLKQLQLDSGIDLIINTHYHPDHTCHNTLFSDTEKWINRIEYHMPLTIEGISKANGIFQEWGHDGVKKWGQEIPEEWIKSLTEINGYYEYEKQYSFGNVHVHFLHTPGHTKGLSCPYFPDLGIVFTSDYDMTSFGPWYNGTDGCIEEFICSAKRLLSLDAKYYITGHQKGIFNKKQFHAAMINYLDIIDQRDEMIENYVQKGYSFDELTTIGIFYPKHSLKHSLFLTWERSGIRKHLHRLGYTVVNSNMSRIMVKK</sequence>
<protein>
    <submittedName>
        <fullName evidence="2">MBL fold metallo-hydrolase</fullName>
    </submittedName>
</protein>
<evidence type="ECO:0000259" key="1">
    <source>
        <dbReference type="PROSITE" id="PS50175"/>
    </source>
</evidence>
<dbReference type="Gene3D" id="3.60.15.10">
    <property type="entry name" value="Ribonuclease Z/Hydroxyacylglutathione hydrolase-like"/>
    <property type="match status" value="1"/>
</dbReference>